<dbReference type="Proteomes" id="UP000008311">
    <property type="component" value="Unassembled WGS sequence"/>
</dbReference>
<protein>
    <submittedName>
        <fullName evidence="1">Uncharacterized protein</fullName>
    </submittedName>
</protein>
<reference evidence="2" key="1">
    <citation type="journal article" date="2010" name="Nat. Biotechnol.">
        <title>Draft genome sequence of the oilseed species Ricinus communis.</title>
        <authorList>
            <person name="Chan A.P."/>
            <person name="Crabtree J."/>
            <person name="Zhao Q."/>
            <person name="Lorenzi H."/>
            <person name="Orvis J."/>
            <person name="Puiu D."/>
            <person name="Melake-Berhan A."/>
            <person name="Jones K.M."/>
            <person name="Redman J."/>
            <person name="Chen G."/>
            <person name="Cahoon E.B."/>
            <person name="Gedil M."/>
            <person name="Stanke M."/>
            <person name="Haas B.J."/>
            <person name="Wortman J.R."/>
            <person name="Fraser-Liggett C.M."/>
            <person name="Ravel J."/>
            <person name="Rabinowicz P.D."/>
        </authorList>
    </citation>
    <scope>NUCLEOTIDE SEQUENCE [LARGE SCALE GENOMIC DNA]</scope>
    <source>
        <strain evidence="2">cv. Hale</strain>
    </source>
</reference>
<dbReference type="InParanoid" id="B9T2P0"/>
<dbReference type="AlphaFoldDB" id="B9T2P0"/>
<evidence type="ECO:0000313" key="1">
    <source>
        <dbReference type="EMBL" id="EEF29885.1"/>
    </source>
</evidence>
<keyword evidence="2" id="KW-1185">Reference proteome</keyword>
<accession>B9T2P0</accession>
<proteinExistence type="predicted"/>
<gene>
    <name evidence="1" type="ORF">RCOM_0510320</name>
</gene>
<dbReference type="EMBL" id="EQ974387">
    <property type="protein sequence ID" value="EEF29885.1"/>
    <property type="molecule type" value="Genomic_DNA"/>
</dbReference>
<organism evidence="1 2">
    <name type="scientific">Ricinus communis</name>
    <name type="common">Castor bean</name>
    <dbReference type="NCBI Taxonomy" id="3988"/>
    <lineage>
        <taxon>Eukaryota</taxon>
        <taxon>Viridiplantae</taxon>
        <taxon>Streptophyta</taxon>
        <taxon>Embryophyta</taxon>
        <taxon>Tracheophyta</taxon>
        <taxon>Spermatophyta</taxon>
        <taxon>Magnoliopsida</taxon>
        <taxon>eudicotyledons</taxon>
        <taxon>Gunneridae</taxon>
        <taxon>Pentapetalae</taxon>
        <taxon>rosids</taxon>
        <taxon>fabids</taxon>
        <taxon>Malpighiales</taxon>
        <taxon>Euphorbiaceae</taxon>
        <taxon>Acalyphoideae</taxon>
        <taxon>Acalypheae</taxon>
        <taxon>Ricinus</taxon>
    </lineage>
</organism>
<name>B9T2P0_RICCO</name>
<sequence length="51" mass="5619">MVAPRCFFLLTIDEAHLVAKFTGGGRRGYPRCHITFKQDPGCGRPRGTADP</sequence>
<evidence type="ECO:0000313" key="2">
    <source>
        <dbReference type="Proteomes" id="UP000008311"/>
    </source>
</evidence>